<evidence type="ECO:0000259" key="2">
    <source>
        <dbReference type="Pfam" id="PF13709"/>
    </source>
</evidence>
<dbReference type="Proteomes" id="UP000318995">
    <property type="component" value="Unassembled WGS sequence"/>
</dbReference>
<dbReference type="OrthoDB" id="220961at2"/>
<accession>A0A5C5W6Z4</accession>
<sequence precursor="true">MLDRRTVTIIAVLLATLMAGPARCQQGEPIDPTSVLTAIDRGVGYLKRQQNARGAWSEMTTFPGGVTALCTLALLNAGLTPDDPTISAALEYLRRLEPNKTYTVAMQTMAFAAGEPLRDLAVIQRNVAWLEAAQHIDGEHAGGWGYGADRSGADPSNAQFAVLALYEAQQVGARVAPDTWRRAAGYWRKQQNRDGSWGYPSRTRASGSMTCAGVGSLLITELASSDGDALVQGDRVTCCQPHETDPALAKGLDWLGRKFSVTRNPGDRAWEYYYLYALERVGRLSAQRFMGAHDWYREGTEQLVRSQDSLTRSWRGGRLDGEYEPLIDTSFALLFLSKGRRPILLGKARYGTDDAWNRHRRDAAHLTDAASRAWNLPMTWQTIDTAQATTDDLQTAPVLYVSGTEVKALQPQAGKLREYLDRGGFLLIEASCSEKPASRAGVESLVETIFPEPEHRLRRLEPSHPLWRMERLVRPESPYAGALWGVDYGCRTCVVFCERDLSCYWELDSPHRLLEYADTVQQRIDDARTVGLNLVAYATGRSPKGKEQQFVEPIEEVTIDALGERGLVTVAKVRHAGGCDDAPAALANLLRAAGQGDARLSMSAKPIPVGADSPELLRHHFAFMHGRNDFRFSVSERRALGAYLESGGMLLGDAICASKPFARAFRRELSAALNGRPFESVPGDDPLFTDAYGGYDLRRVRVRDPQPTAANEPLAVRVRETPPQLEGVRIDGRWVVLFSPLDLSCALESHEAIQCRGYTREDAARIGLNVLLYSVNQ</sequence>
<dbReference type="AlphaFoldDB" id="A0A5C5W6Z4"/>
<feature type="chain" id="PRO_5022996056" description="DUF4159 domain-containing protein" evidence="1">
    <location>
        <begin position="25"/>
        <end position="777"/>
    </location>
</feature>
<comment type="caution">
    <text evidence="3">The sequence shown here is derived from an EMBL/GenBank/DDBJ whole genome shotgun (WGS) entry which is preliminary data.</text>
</comment>
<keyword evidence="4" id="KW-1185">Reference proteome</keyword>
<dbReference type="InterPro" id="IPR025297">
    <property type="entry name" value="DUF4159"/>
</dbReference>
<evidence type="ECO:0000313" key="3">
    <source>
        <dbReference type="EMBL" id="TWT46460.1"/>
    </source>
</evidence>
<feature type="signal peptide" evidence="1">
    <location>
        <begin position="1"/>
        <end position="24"/>
    </location>
</feature>
<dbReference type="Pfam" id="PF13709">
    <property type="entry name" value="DUF4159"/>
    <property type="match status" value="2"/>
</dbReference>
<dbReference type="InterPro" id="IPR008930">
    <property type="entry name" value="Terpenoid_cyclase/PrenylTrfase"/>
</dbReference>
<feature type="domain" description="DUF4159" evidence="2">
    <location>
        <begin position="570"/>
        <end position="774"/>
    </location>
</feature>
<reference evidence="3 4" key="1">
    <citation type="submission" date="2019-02" db="EMBL/GenBank/DDBJ databases">
        <title>Deep-cultivation of Planctomycetes and their phenomic and genomic characterization uncovers novel biology.</title>
        <authorList>
            <person name="Wiegand S."/>
            <person name="Jogler M."/>
            <person name="Boedeker C."/>
            <person name="Pinto D."/>
            <person name="Vollmers J."/>
            <person name="Rivas-Marin E."/>
            <person name="Kohn T."/>
            <person name="Peeters S.H."/>
            <person name="Heuer A."/>
            <person name="Rast P."/>
            <person name="Oberbeckmann S."/>
            <person name="Bunk B."/>
            <person name="Jeske O."/>
            <person name="Meyerdierks A."/>
            <person name="Storesund J.E."/>
            <person name="Kallscheuer N."/>
            <person name="Luecker S."/>
            <person name="Lage O.M."/>
            <person name="Pohl T."/>
            <person name="Merkel B.J."/>
            <person name="Hornburger P."/>
            <person name="Mueller R.-W."/>
            <person name="Bruemmer F."/>
            <person name="Labrenz M."/>
            <person name="Spormann A.M."/>
            <person name="Op Den Camp H."/>
            <person name="Overmann J."/>
            <person name="Amann R."/>
            <person name="Jetten M.S.M."/>
            <person name="Mascher T."/>
            <person name="Medema M.H."/>
            <person name="Devos D.P."/>
            <person name="Kaster A.-K."/>
            <person name="Ovreas L."/>
            <person name="Rohde M."/>
            <person name="Galperin M.Y."/>
            <person name="Jogler C."/>
        </authorList>
    </citation>
    <scope>NUCLEOTIDE SEQUENCE [LARGE SCALE GENOMIC DNA]</scope>
    <source>
        <strain evidence="3 4">Pla111</strain>
    </source>
</reference>
<evidence type="ECO:0000313" key="4">
    <source>
        <dbReference type="Proteomes" id="UP000318995"/>
    </source>
</evidence>
<name>A0A5C5W6Z4_9BACT</name>
<keyword evidence="1" id="KW-0732">Signal</keyword>
<organism evidence="3 4">
    <name type="scientific">Botrimarina hoheduenensis</name>
    <dbReference type="NCBI Taxonomy" id="2528000"/>
    <lineage>
        <taxon>Bacteria</taxon>
        <taxon>Pseudomonadati</taxon>
        <taxon>Planctomycetota</taxon>
        <taxon>Planctomycetia</taxon>
        <taxon>Pirellulales</taxon>
        <taxon>Lacipirellulaceae</taxon>
        <taxon>Botrimarina</taxon>
    </lineage>
</organism>
<dbReference type="Gene3D" id="3.40.50.12140">
    <property type="entry name" value="Domain of unknown function DUF4159"/>
    <property type="match status" value="2"/>
</dbReference>
<dbReference type="EMBL" id="SJPH01000003">
    <property type="protein sequence ID" value="TWT46460.1"/>
    <property type="molecule type" value="Genomic_DNA"/>
</dbReference>
<dbReference type="Gene3D" id="1.50.10.20">
    <property type="match status" value="2"/>
</dbReference>
<dbReference type="RefSeq" id="WP_146572991.1">
    <property type="nucleotide sequence ID" value="NZ_SJPH01000003.1"/>
</dbReference>
<proteinExistence type="predicted"/>
<feature type="domain" description="DUF4159" evidence="2">
    <location>
        <begin position="346"/>
        <end position="538"/>
    </location>
</feature>
<evidence type="ECO:0000256" key="1">
    <source>
        <dbReference type="SAM" id="SignalP"/>
    </source>
</evidence>
<protein>
    <recommendedName>
        <fullName evidence="2">DUF4159 domain-containing protein</fullName>
    </recommendedName>
</protein>
<dbReference type="CDD" id="cd00688">
    <property type="entry name" value="ISOPREN_C2_like"/>
    <property type="match status" value="1"/>
</dbReference>
<dbReference type="SUPFAM" id="SSF48239">
    <property type="entry name" value="Terpenoid cyclases/Protein prenyltransferases"/>
    <property type="match status" value="1"/>
</dbReference>
<gene>
    <name evidence="3" type="ORF">Pla111_15560</name>
</gene>